<dbReference type="STRING" id="28134.SAMN05444288_0672"/>
<evidence type="ECO:0000256" key="8">
    <source>
        <dbReference type="PROSITE-ProRule" id="PRU01360"/>
    </source>
</evidence>
<dbReference type="InterPro" id="IPR008969">
    <property type="entry name" value="CarboxyPept-like_regulatory"/>
</dbReference>
<dbReference type="SUPFAM" id="SSF49464">
    <property type="entry name" value="Carboxypeptidase regulatory domain-like"/>
    <property type="match status" value="1"/>
</dbReference>
<comment type="similarity">
    <text evidence="8">Belongs to the TonB-dependent receptor family.</text>
</comment>
<evidence type="ECO:0000256" key="3">
    <source>
        <dbReference type="ARBA" id="ARBA00022452"/>
    </source>
</evidence>
<evidence type="ECO:0000256" key="5">
    <source>
        <dbReference type="ARBA" id="ARBA00022729"/>
    </source>
</evidence>
<dbReference type="GO" id="GO:0044718">
    <property type="term" value="P:siderophore transmembrane transport"/>
    <property type="evidence" value="ECO:0007669"/>
    <property type="project" value="TreeGrafter"/>
</dbReference>
<evidence type="ECO:0000313" key="11">
    <source>
        <dbReference type="EMBL" id="EFZ37806.1"/>
    </source>
</evidence>
<dbReference type="InterPro" id="IPR039426">
    <property type="entry name" value="TonB-dep_rcpt-like"/>
</dbReference>
<organism evidence="11 12">
    <name type="scientific">Hoylesella oralis ATCC 33269</name>
    <dbReference type="NCBI Taxonomy" id="873533"/>
    <lineage>
        <taxon>Bacteria</taxon>
        <taxon>Pseudomonadati</taxon>
        <taxon>Bacteroidota</taxon>
        <taxon>Bacteroidia</taxon>
        <taxon>Bacteroidales</taxon>
        <taxon>Prevotellaceae</taxon>
        <taxon>Hoylesella</taxon>
    </lineage>
</organism>
<evidence type="ECO:0000256" key="9">
    <source>
        <dbReference type="SAM" id="SignalP"/>
    </source>
</evidence>
<keyword evidence="7 8" id="KW-0998">Cell outer membrane</keyword>
<dbReference type="AlphaFoldDB" id="E7RM25"/>
<dbReference type="EMBL" id="AEPE02000002">
    <property type="protein sequence ID" value="EFZ37806.1"/>
    <property type="molecule type" value="Genomic_DNA"/>
</dbReference>
<dbReference type="InterPro" id="IPR012910">
    <property type="entry name" value="Plug_dom"/>
</dbReference>
<dbReference type="InterPro" id="IPR023996">
    <property type="entry name" value="TonB-dep_OMP_SusC/RagA"/>
</dbReference>
<evidence type="ECO:0000256" key="4">
    <source>
        <dbReference type="ARBA" id="ARBA00022692"/>
    </source>
</evidence>
<dbReference type="NCBIfam" id="TIGR04056">
    <property type="entry name" value="OMP_RagA_SusC"/>
    <property type="match status" value="1"/>
</dbReference>
<dbReference type="Pfam" id="PF07715">
    <property type="entry name" value="Plug"/>
    <property type="match status" value="1"/>
</dbReference>
<keyword evidence="12" id="KW-1185">Reference proteome</keyword>
<dbReference type="Pfam" id="PF13715">
    <property type="entry name" value="CarbopepD_reg_2"/>
    <property type="match status" value="1"/>
</dbReference>
<dbReference type="GO" id="GO:0009279">
    <property type="term" value="C:cell outer membrane"/>
    <property type="evidence" value="ECO:0007669"/>
    <property type="project" value="UniProtKB-SubCell"/>
</dbReference>
<dbReference type="PROSITE" id="PS52016">
    <property type="entry name" value="TONB_DEPENDENT_REC_3"/>
    <property type="match status" value="1"/>
</dbReference>
<evidence type="ECO:0000256" key="2">
    <source>
        <dbReference type="ARBA" id="ARBA00022448"/>
    </source>
</evidence>
<dbReference type="InterPro" id="IPR037066">
    <property type="entry name" value="Plug_dom_sf"/>
</dbReference>
<feature type="signal peptide" evidence="9">
    <location>
        <begin position="1"/>
        <end position="23"/>
    </location>
</feature>
<evidence type="ECO:0000256" key="1">
    <source>
        <dbReference type="ARBA" id="ARBA00004571"/>
    </source>
</evidence>
<name>E7RM25_9BACT</name>
<sequence>MKKNIRFALLATALAFPTTMIEAKTVKGIVTDEQGNPLSGVVIEVPSELGYFTTNTEGIFDLNINNDVRILTLRYRGYKDTKVKVSEDGNVKIVMKSDQSLSDEMIDVALNRKERRETYTGAVSTVKSDVISRTPSIGSDVTLEGHLAGVTQMQNSGVAPDDGTAYYIRGFNSYTGNAILVVLDGVPSPTLSINSLDPGSIESITILKDAAAKALYGPVGAQGVILVNTKKGISGKNQINGNANFSLTSPTYQLSTRDSYSYATLRNQALIANGLPKAFNDNELQSYQDGTGTDNRWTDILLNHPVVVQNYNANIKGGNNRVQFFVHGGYIHQGSIYKTNFDSDKYDPTNSYQRFSLVSNVDVNVFKFLKAFISTNLRYSNNNQSAESVSSIYNEIIRQPATLIGPTTSDGKVLTNEYFGNPAFGQINRTGQYTYRTTNINANFGLDLDMSFITQGLSTRGLIGYQSNYYDVFKKNRTYARYTYDNTGNLVIMGSSIDSPISIAKYTSTFYFMNIQAFIDYKRTFGIHSVEATAGYLAEDRISDGTSRNWSLPMNRISWNLHAKYGLLDRYFIQYDFNHSGSEQLKKGNRFHSSNTISGAWVISKELFMQKVNWLNMLKLRSSYGNLTYDNFYSIGRFLYLDDIRNEQGAGVINSLYTAALIKEYQRGNANLHWERSKQLNIGVDFTLFNALSVSLDYWNNQQTDMIVRSEIVPELLGVSNSYLPYQNIGKMNNKGIDLNINYLIKKGKNLIINFNANLGYNRNKVQNIDELDLSADNYAYPYRRTGFCRGQSFGYEIDYSNGNGFFNSKSEIINSGLTYSGTAPRVGDFIYKDQNGDKVIDERDYVPLASTKAVPSVAYGFGTDVTYKDFDLHIFFQGIGDYARVYSGLGIYENQSQGVYNTHHEHAWTAERYAAGESITYPTLTTTTSSNLVSNSFFTSRSDFLRLKNLTFGYSLPHSLVKKLHLEKIRVYFSGENLFTTTKLKFKNIDPETGTVGLPINKIYNFGLNINI</sequence>
<evidence type="ECO:0000259" key="10">
    <source>
        <dbReference type="Pfam" id="PF07715"/>
    </source>
</evidence>
<comment type="caution">
    <text evidence="11">The sequence shown here is derived from an EMBL/GenBank/DDBJ whole genome shotgun (WGS) entry which is preliminary data.</text>
</comment>
<dbReference type="PANTHER" id="PTHR30069:SF29">
    <property type="entry name" value="HEMOGLOBIN AND HEMOGLOBIN-HAPTOGLOBIN-BINDING PROTEIN 1-RELATED"/>
    <property type="match status" value="1"/>
</dbReference>
<gene>
    <name evidence="11" type="ORF">HMPREF0663_10175</name>
</gene>
<dbReference type="eggNOG" id="COG1629">
    <property type="taxonomic scope" value="Bacteria"/>
</dbReference>
<dbReference type="PANTHER" id="PTHR30069">
    <property type="entry name" value="TONB-DEPENDENT OUTER MEMBRANE RECEPTOR"/>
    <property type="match status" value="1"/>
</dbReference>
<dbReference type="Proteomes" id="UP000005580">
    <property type="component" value="Unassembled WGS sequence"/>
</dbReference>
<dbReference type="RefSeq" id="WP_004368846.1">
    <property type="nucleotide sequence ID" value="NZ_GL833119.1"/>
</dbReference>
<keyword evidence="2 8" id="KW-0813">Transport</keyword>
<dbReference type="SUPFAM" id="SSF56935">
    <property type="entry name" value="Porins"/>
    <property type="match status" value="1"/>
</dbReference>
<evidence type="ECO:0000313" key="12">
    <source>
        <dbReference type="Proteomes" id="UP000005580"/>
    </source>
</evidence>
<accession>E7RM25</accession>
<keyword evidence="3 8" id="KW-1134">Transmembrane beta strand</keyword>
<feature type="chain" id="PRO_5003224314" evidence="9">
    <location>
        <begin position="24"/>
        <end position="1013"/>
    </location>
</feature>
<dbReference type="HOGENOM" id="CLU_004317_0_2_10"/>
<dbReference type="Gene3D" id="2.60.40.1120">
    <property type="entry name" value="Carboxypeptidase-like, regulatory domain"/>
    <property type="match status" value="1"/>
</dbReference>
<reference evidence="11" key="1">
    <citation type="submission" date="2011-01" db="EMBL/GenBank/DDBJ databases">
        <authorList>
            <person name="Muzny D."/>
            <person name="Qin X."/>
            <person name="Buhay C."/>
            <person name="Dugan-Rocha S."/>
            <person name="Ding Y."/>
            <person name="Chen G."/>
            <person name="Hawes A."/>
            <person name="Holder M."/>
            <person name="Jhangiani S."/>
            <person name="Johnson A."/>
            <person name="Khan Z."/>
            <person name="Li Z."/>
            <person name="Liu W."/>
            <person name="Liu X."/>
            <person name="Perez L."/>
            <person name="Shen H."/>
            <person name="Wang Q."/>
            <person name="Watt J."/>
            <person name="Xi L."/>
            <person name="Xin Y."/>
            <person name="Zhou J."/>
            <person name="Deng J."/>
            <person name="Jiang H."/>
            <person name="Liu Y."/>
            <person name="Qu J."/>
            <person name="Song X.-Z."/>
            <person name="Zhang L."/>
            <person name="Villasana D."/>
            <person name="Johnson A."/>
            <person name="Liu J."/>
            <person name="Liyanage D."/>
            <person name="Lorensuhewa L."/>
            <person name="Robinson T."/>
            <person name="Song A."/>
            <person name="Song B.-B."/>
            <person name="Dinh H."/>
            <person name="Thornton R."/>
            <person name="Coyle M."/>
            <person name="Francisco L."/>
            <person name="Jackson L."/>
            <person name="Javaid M."/>
            <person name="Korchina V."/>
            <person name="Kovar C."/>
            <person name="Mata R."/>
            <person name="Mathew T."/>
            <person name="Ngo R."/>
            <person name="Nguyen L."/>
            <person name="Nguyen N."/>
            <person name="Okwuonu G."/>
            <person name="Ongeri F."/>
            <person name="Pham C."/>
            <person name="Simmons D."/>
            <person name="Wilczek-Boney K."/>
            <person name="Hale W."/>
            <person name="Jakkamsetti A."/>
            <person name="Pham P."/>
            <person name="Ruth R."/>
            <person name="San Lucas F."/>
            <person name="Warren J."/>
            <person name="Zhang J."/>
            <person name="Zhao Z."/>
            <person name="Zhou C."/>
            <person name="Zhu D."/>
            <person name="Lee S."/>
            <person name="Bess C."/>
            <person name="Blankenburg K."/>
            <person name="Forbes L."/>
            <person name="Fu Q."/>
            <person name="Gubbala S."/>
            <person name="Hirani K."/>
            <person name="Jayaseelan J.C."/>
            <person name="Lara F."/>
            <person name="Munidasa M."/>
            <person name="Palculict T."/>
            <person name="Patil S."/>
            <person name="Pu L.-L."/>
            <person name="Saada N."/>
            <person name="Tang L."/>
            <person name="Weissenberger G."/>
            <person name="Zhu Y."/>
            <person name="Hemphill L."/>
            <person name="Shang Y."/>
            <person name="Youmans B."/>
            <person name="Ayvaz T."/>
            <person name="Ross M."/>
            <person name="Santibanez J."/>
            <person name="Aqrawi P."/>
            <person name="Gross S."/>
            <person name="Joshi V."/>
            <person name="Fowler G."/>
            <person name="Nazareth L."/>
            <person name="Reid J."/>
            <person name="Worley K."/>
            <person name="Petrosino J."/>
            <person name="Highlander S."/>
            <person name="Gibbs R."/>
        </authorList>
    </citation>
    <scope>NUCLEOTIDE SEQUENCE [LARGE SCALE GENOMIC DNA]</scope>
    <source>
        <strain evidence="11">ATCC 33269</strain>
    </source>
</reference>
<dbReference type="GO" id="GO:0015344">
    <property type="term" value="F:siderophore uptake transmembrane transporter activity"/>
    <property type="evidence" value="ECO:0007669"/>
    <property type="project" value="TreeGrafter"/>
</dbReference>
<dbReference type="InterPro" id="IPR023997">
    <property type="entry name" value="TonB-dep_OMP_SusC/RagA_CS"/>
</dbReference>
<proteinExistence type="inferred from homology"/>
<evidence type="ECO:0000256" key="7">
    <source>
        <dbReference type="ARBA" id="ARBA00023237"/>
    </source>
</evidence>
<dbReference type="Gene3D" id="2.170.130.10">
    <property type="entry name" value="TonB-dependent receptor, plug domain"/>
    <property type="match status" value="1"/>
</dbReference>
<dbReference type="NCBIfam" id="TIGR04057">
    <property type="entry name" value="SusC_RagA_signa"/>
    <property type="match status" value="1"/>
</dbReference>
<keyword evidence="6 8" id="KW-0472">Membrane</keyword>
<keyword evidence="5 9" id="KW-0732">Signal</keyword>
<dbReference type="PROSITE" id="PS00018">
    <property type="entry name" value="EF_HAND_1"/>
    <property type="match status" value="1"/>
</dbReference>
<keyword evidence="4 8" id="KW-0812">Transmembrane</keyword>
<dbReference type="Gene3D" id="2.40.170.20">
    <property type="entry name" value="TonB-dependent receptor, beta-barrel domain"/>
    <property type="match status" value="1"/>
</dbReference>
<feature type="domain" description="TonB-dependent receptor plug" evidence="10">
    <location>
        <begin position="118"/>
        <end position="224"/>
    </location>
</feature>
<dbReference type="InterPro" id="IPR036942">
    <property type="entry name" value="Beta-barrel_TonB_sf"/>
</dbReference>
<protein>
    <submittedName>
        <fullName evidence="11">TonB-linked outer membrane protein, SusC/RagA family</fullName>
    </submittedName>
</protein>
<evidence type="ECO:0000256" key="6">
    <source>
        <dbReference type="ARBA" id="ARBA00023136"/>
    </source>
</evidence>
<dbReference type="InterPro" id="IPR018247">
    <property type="entry name" value="EF_Hand_1_Ca_BS"/>
</dbReference>
<comment type="subcellular location">
    <subcellularLocation>
        <location evidence="1 8">Cell outer membrane</location>
        <topology evidence="1 8">Multi-pass membrane protein</topology>
    </subcellularLocation>
</comment>